<name>A0ACD3AK71_9AGAR</name>
<dbReference type="EMBL" id="ML208442">
    <property type="protein sequence ID" value="TFK65272.1"/>
    <property type="molecule type" value="Genomic_DNA"/>
</dbReference>
<keyword evidence="2" id="KW-1185">Reference proteome</keyword>
<sequence length="91" mass="10169">MIPALLDRVMCMTIYGIVISYSVTGVCCYSLETIRDWFDYWGATKVFACACTPHPAILLSTTACVVLLHHDSDDLLLNPTECKMKNCCRCV</sequence>
<gene>
    <name evidence="1" type="ORF">BDN72DRAFT_206281</name>
</gene>
<reference evidence="1 2" key="1">
    <citation type="journal article" date="2019" name="Nat. Ecol. Evol.">
        <title>Megaphylogeny resolves global patterns of mushroom evolution.</title>
        <authorList>
            <person name="Varga T."/>
            <person name="Krizsan K."/>
            <person name="Foldi C."/>
            <person name="Dima B."/>
            <person name="Sanchez-Garcia M."/>
            <person name="Sanchez-Ramirez S."/>
            <person name="Szollosi G.J."/>
            <person name="Szarkandi J.G."/>
            <person name="Papp V."/>
            <person name="Albert L."/>
            <person name="Andreopoulos W."/>
            <person name="Angelini C."/>
            <person name="Antonin V."/>
            <person name="Barry K.W."/>
            <person name="Bougher N.L."/>
            <person name="Buchanan P."/>
            <person name="Buyck B."/>
            <person name="Bense V."/>
            <person name="Catcheside P."/>
            <person name="Chovatia M."/>
            <person name="Cooper J."/>
            <person name="Damon W."/>
            <person name="Desjardin D."/>
            <person name="Finy P."/>
            <person name="Geml J."/>
            <person name="Haridas S."/>
            <person name="Hughes K."/>
            <person name="Justo A."/>
            <person name="Karasinski D."/>
            <person name="Kautmanova I."/>
            <person name="Kiss B."/>
            <person name="Kocsube S."/>
            <person name="Kotiranta H."/>
            <person name="LaButti K.M."/>
            <person name="Lechner B.E."/>
            <person name="Liimatainen K."/>
            <person name="Lipzen A."/>
            <person name="Lukacs Z."/>
            <person name="Mihaltcheva S."/>
            <person name="Morgado L.N."/>
            <person name="Niskanen T."/>
            <person name="Noordeloos M.E."/>
            <person name="Ohm R.A."/>
            <person name="Ortiz-Santana B."/>
            <person name="Ovrebo C."/>
            <person name="Racz N."/>
            <person name="Riley R."/>
            <person name="Savchenko A."/>
            <person name="Shiryaev A."/>
            <person name="Soop K."/>
            <person name="Spirin V."/>
            <person name="Szebenyi C."/>
            <person name="Tomsovsky M."/>
            <person name="Tulloss R.E."/>
            <person name="Uehling J."/>
            <person name="Grigoriev I.V."/>
            <person name="Vagvolgyi C."/>
            <person name="Papp T."/>
            <person name="Martin F.M."/>
            <person name="Miettinen O."/>
            <person name="Hibbett D.S."/>
            <person name="Nagy L.G."/>
        </authorList>
    </citation>
    <scope>NUCLEOTIDE SEQUENCE [LARGE SCALE GENOMIC DNA]</scope>
    <source>
        <strain evidence="1 2">NL-1719</strain>
    </source>
</reference>
<accession>A0ACD3AK71</accession>
<protein>
    <submittedName>
        <fullName evidence="1">Uncharacterized protein</fullName>
    </submittedName>
</protein>
<organism evidence="1 2">
    <name type="scientific">Pluteus cervinus</name>
    <dbReference type="NCBI Taxonomy" id="181527"/>
    <lineage>
        <taxon>Eukaryota</taxon>
        <taxon>Fungi</taxon>
        <taxon>Dikarya</taxon>
        <taxon>Basidiomycota</taxon>
        <taxon>Agaricomycotina</taxon>
        <taxon>Agaricomycetes</taxon>
        <taxon>Agaricomycetidae</taxon>
        <taxon>Agaricales</taxon>
        <taxon>Pluteineae</taxon>
        <taxon>Pluteaceae</taxon>
        <taxon>Pluteus</taxon>
    </lineage>
</organism>
<dbReference type="Proteomes" id="UP000308600">
    <property type="component" value="Unassembled WGS sequence"/>
</dbReference>
<proteinExistence type="predicted"/>
<evidence type="ECO:0000313" key="1">
    <source>
        <dbReference type="EMBL" id="TFK65272.1"/>
    </source>
</evidence>
<evidence type="ECO:0000313" key="2">
    <source>
        <dbReference type="Proteomes" id="UP000308600"/>
    </source>
</evidence>